<proteinExistence type="predicted"/>
<name>A0A8W8KNN8_MAGGI</name>
<dbReference type="EnsemblMetazoa" id="G24667.1">
    <property type="protein sequence ID" value="G24667.1:cds"/>
    <property type="gene ID" value="G24667"/>
</dbReference>
<dbReference type="AlphaFoldDB" id="A0A8W8KNN8"/>
<accession>A0A8W8KNN8</accession>
<evidence type="ECO:0000313" key="2">
    <source>
        <dbReference type="Proteomes" id="UP000005408"/>
    </source>
</evidence>
<keyword evidence="2" id="KW-1185">Reference proteome</keyword>
<dbReference type="Proteomes" id="UP000005408">
    <property type="component" value="Unassembled WGS sequence"/>
</dbReference>
<organism evidence="1 2">
    <name type="scientific">Magallana gigas</name>
    <name type="common">Pacific oyster</name>
    <name type="synonym">Crassostrea gigas</name>
    <dbReference type="NCBI Taxonomy" id="29159"/>
    <lineage>
        <taxon>Eukaryota</taxon>
        <taxon>Metazoa</taxon>
        <taxon>Spiralia</taxon>
        <taxon>Lophotrochozoa</taxon>
        <taxon>Mollusca</taxon>
        <taxon>Bivalvia</taxon>
        <taxon>Autobranchia</taxon>
        <taxon>Pteriomorphia</taxon>
        <taxon>Ostreida</taxon>
        <taxon>Ostreoidea</taxon>
        <taxon>Ostreidae</taxon>
        <taxon>Magallana</taxon>
    </lineage>
</organism>
<sequence length="136" mass="15869">MRRGATFQNMKWGVPFVSLRLPDVIGPRDNTYSDVWRRARGHLYIVTLGPVNTSLAERELSWNPSPLTETERLVIFYESASIRNPNSERAGGNVEFSTHCQKPTRHVQSFQQGVFDCVYERRAVSRRDMPREREYH</sequence>
<evidence type="ECO:0000313" key="1">
    <source>
        <dbReference type="EnsemblMetazoa" id="G24667.1:cds"/>
    </source>
</evidence>
<protein>
    <submittedName>
        <fullName evidence="1">Uncharacterized protein</fullName>
    </submittedName>
</protein>
<reference evidence="1" key="1">
    <citation type="submission" date="2022-08" db="UniProtKB">
        <authorList>
            <consortium name="EnsemblMetazoa"/>
        </authorList>
    </citation>
    <scope>IDENTIFICATION</scope>
    <source>
        <strain evidence="1">05x7-T-G4-1.051#20</strain>
    </source>
</reference>